<keyword evidence="6" id="KW-1185">Reference proteome</keyword>
<keyword evidence="1" id="KW-0805">Transcription regulation</keyword>
<dbReference type="InterPro" id="IPR018062">
    <property type="entry name" value="HTH_AraC-typ_CS"/>
</dbReference>
<evidence type="ECO:0000313" key="6">
    <source>
        <dbReference type="Proteomes" id="UP000318102"/>
    </source>
</evidence>
<dbReference type="GO" id="GO:0003700">
    <property type="term" value="F:DNA-binding transcription factor activity"/>
    <property type="evidence" value="ECO:0007669"/>
    <property type="project" value="InterPro"/>
</dbReference>
<protein>
    <submittedName>
        <fullName evidence="5">Helix-turn-helix transcriptional regulator</fullName>
    </submittedName>
</protein>
<dbReference type="InterPro" id="IPR053142">
    <property type="entry name" value="PchR_regulatory_protein"/>
</dbReference>
<dbReference type="SUPFAM" id="SSF46689">
    <property type="entry name" value="Homeodomain-like"/>
    <property type="match status" value="1"/>
</dbReference>
<evidence type="ECO:0000313" key="5">
    <source>
        <dbReference type="EMBL" id="TVX86844.1"/>
    </source>
</evidence>
<comment type="caution">
    <text evidence="5">The sequence shown here is derived from an EMBL/GenBank/DDBJ whole genome shotgun (WGS) entry which is preliminary data.</text>
</comment>
<organism evidence="5 6">
    <name type="scientific">Paenibacillus agilis</name>
    <dbReference type="NCBI Taxonomy" id="3020863"/>
    <lineage>
        <taxon>Bacteria</taxon>
        <taxon>Bacillati</taxon>
        <taxon>Bacillota</taxon>
        <taxon>Bacilli</taxon>
        <taxon>Bacillales</taxon>
        <taxon>Paenibacillaceae</taxon>
        <taxon>Paenibacillus</taxon>
    </lineage>
</organism>
<dbReference type="InterPro" id="IPR009057">
    <property type="entry name" value="Homeodomain-like_sf"/>
</dbReference>
<evidence type="ECO:0000256" key="1">
    <source>
        <dbReference type="ARBA" id="ARBA00023015"/>
    </source>
</evidence>
<dbReference type="Pfam" id="PF12833">
    <property type="entry name" value="HTH_18"/>
    <property type="match status" value="1"/>
</dbReference>
<dbReference type="RefSeq" id="WP_144994485.1">
    <property type="nucleotide sequence ID" value="NZ_VNJK01000005.1"/>
</dbReference>
<dbReference type="OrthoDB" id="9782503at2"/>
<dbReference type="PRINTS" id="PR00032">
    <property type="entry name" value="HTHARAC"/>
</dbReference>
<dbReference type="PANTHER" id="PTHR47893">
    <property type="entry name" value="REGULATORY PROTEIN PCHR"/>
    <property type="match status" value="1"/>
</dbReference>
<evidence type="ECO:0000259" key="4">
    <source>
        <dbReference type="PROSITE" id="PS01124"/>
    </source>
</evidence>
<sequence length="319" mass="36431">MNIQIVSRHLDDAYVESDFTTMFKRQSEQDRYLIPSHLGEGSIQRIPLRKGMELVWFDTAFSNGIQLDFDVQYPHLEISYTVSGKGVYEAVAQAHAFQLTSAVSSLTYMDGTRVHTEISSEERIRHMELRIDLNVLDMILPELEPIKQHSFFCQQLAGVPDISLLIEQMQNCPYQGTLRKLFLEGKALELLALHLSRLDDHPGECYTTKSKLNAHDIQSLYKAKEILDHTWIQPPMLSELARMACLNDYKLKLGFKELFGTTVFGYVRALRMNTARTLLEQGKVNISEAATMVGYSNMSHFSSLYKKTFGYNPSECGKK</sequence>
<reference evidence="5 6" key="1">
    <citation type="submission" date="2019-07" db="EMBL/GenBank/DDBJ databases">
        <authorList>
            <person name="Kim J."/>
        </authorList>
    </citation>
    <scope>NUCLEOTIDE SEQUENCE [LARGE SCALE GENOMIC DNA]</scope>
    <source>
        <strain evidence="5 6">N4</strain>
    </source>
</reference>
<feature type="domain" description="HTH araC/xylS-type" evidence="4">
    <location>
        <begin position="221"/>
        <end position="319"/>
    </location>
</feature>
<proteinExistence type="predicted"/>
<dbReference type="Gene3D" id="1.10.10.60">
    <property type="entry name" value="Homeodomain-like"/>
    <property type="match status" value="2"/>
</dbReference>
<dbReference type="InterPro" id="IPR018060">
    <property type="entry name" value="HTH_AraC"/>
</dbReference>
<dbReference type="InterPro" id="IPR020449">
    <property type="entry name" value="Tscrpt_reg_AraC-type_HTH"/>
</dbReference>
<accession>A0A559IGT6</accession>
<name>A0A559IGT6_9BACL</name>
<evidence type="ECO:0000256" key="3">
    <source>
        <dbReference type="ARBA" id="ARBA00023163"/>
    </source>
</evidence>
<dbReference type="PANTHER" id="PTHR47893:SF1">
    <property type="entry name" value="REGULATORY PROTEIN PCHR"/>
    <property type="match status" value="1"/>
</dbReference>
<dbReference type="PROSITE" id="PS01124">
    <property type="entry name" value="HTH_ARAC_FAMILY_2"/>
    <property type="match status" value="1"/>
</dbReference>
<dbReference type="GO" id="GO:0043565">
    <property type="term" value="F:sequence-specific DNA binding"/>
    <property type="evidence" value="ECO:0007669"/>
    <property type="project" value="InterPro"/>
</dbReference>
<dbReference type="SMART" id="SM00342">
    <property type="entry name" value="HTH_ARAC"/>
    <property type="match status" value="1"/>
</dbReference>
<dbReference type="PROSITE" id="PS00041">
    <property type="entry name" value="HTH_ARAC_FAMILY_1"/>
    <property type="match status" value="1"/>
</dbReference>
<keyword evidence="3" id="KW-0804">Transcription</keyword>
<dbReference type="AlphaFoldDB" id="A0A559IGT6"/>
<gene>
    <name evidence="5" type="ORF">FPZ44_23300</name>
</gene>
<dbReference type="EMBL" id="VNJK01000005">
    <property type="protein sequence ID" value="TVX86844.1"/>
    <property type="molecule type" value="Genomic_DNA"/>
</dbReference>
<keyword evidence="2" id="KW-0238">DNA-binding</keyword>
<evidence type="ECO:0000256" key="2">
    <source>
        <dbReference type="ARBA" id="ARBA00023125"/>
    </source>
</evidence>
<dbReference type="Proteomes" id="UP000318102">
    <property type="component" value="Unassembled WGS sequence"/>
</dbReference>